<organism evidence="2 3">
    <name type="scientific">Photobacterium proteolyticum</name>
    <dbReference type="NCBI Taxonomy" id="1903952"/>
    <lineage>
        <taxon>Bacteria</taxon>
        <taxon>Pseudomonadati</taxon>
        <taxon>Pseudomonadota</taxon>
        <taxon>Gammaproteobacteria</taxon>
        <taxon>Vibrionales</taxon>
        <taxon>Vibrionaceae</taxon>
        <taxon>Photobacterium</taxon>
    </lineage>
</organism>
<feature type="domain" description="Phage tail collar" evidence="1">
    <location>
        <begin position="8"/>
        <end position="63"/>
    </location>
</feature>
<protein>
    <recommendedName>
        <fullName evidence="1">Phage tail collar domain-containing protein</fullName>
    </recommendedName>
</protein>
<dbReference type="Pfam" id="PF07484">
    <property type="entry name" value="Collar"/>
    <property type="match status" value="1"/>
</dbReference>
<evidence type="ECO:0000313" key="3">
    <source>
        <dbReference type="Proteomes" id="UP000186905"/>
    </source>
</evidence>
<dbReference type="EMBL" id="MJIL01000071">
    <property type="protein sequence ID" value="OLQ75714.1"/>
    <property type="molecule type" value="Genomic_DNA"/>
</dbReference>
<dbReference type="AlphaFoldDB" id="A0A1Q9GMD9"/>
<name>A0A1Q9GMD9_9GAMM</name>
<dbReference type="STRING" id="1903952.BIT28_13390"/>
<evidence type="ECO:0000313" key="2">
    <source>
        <dbReference type="EMBL" id="OLQ75714.1"/>
    </source>
</evidence>
<keyword evidence="3" id="KW-1185">Reference proteome</keyword>
<gene>
    <name evidence="2" type="ORF">BIT28_13390</name>
</gene>
<proteinExistence type="predicted"/>
<accession>A0A1Q9GMD9</accession>
<sequence>MSTEAFLGEVELYGFNFAPRGFVLCYGQNESIQSYTALFSLLGTFHGGDGRATFGIPDLRGRVAVGQGTGPGLEPRYLGYFYGSETQALYIENLPMHSHPAVATSQGSPGAVLAGQAKVNAFNGTGDTNDAENAYWATGGTPSGFDVTPIQKAYSKAKNTTMASDSVTVTVDASNIPAPNVSIGATGSGLSFPINPPSKVMNYAISIDGIYPSRN</sequence>
<reference evidence="2 3" key="1">
    <citation type="submission" date="2016-09" db="EMBL/GenBank/DDBJ databases">
        <title>Photobacterium proteolyticum sp. nov. a protease producing bacterium isolated from ocean sediments of Laizhou Bay.</title>
        <authorList>
            <person name="Li Y."/>
        </authorList>
    </citation>
    <scope>NUCLEOTIDE SEQUENCE [LARGE SCALE GENOMIC DNA]</scope>
    <source>
        <strain evidence="2 3">13-12</strain>
    </source>
</reference>
<dbReference type="InterPro" id="IPR011083">
    <property type="entry name" value="Phage_tail_collar_dom"/>
</dbReference>
<dbReference type="RefSeq" id="WP_075764243.1">
    <property type="nucleotide sequence ID" value="NZ_MJIL01000071.1"/>
</dbReference>
<dbReference type="Proteomes" id="UP000186905">
    <property type="component" value="Unassembled WGS sequence"/>
</dbReference>
<dbReference type="InterPro" id="IPR037053">
    <property type="entry name" value="Phage_tail_collar_dom_sf"/>
</dbReference>
<dbReference type="SUPFAM" id="SSF88874">
    <property type="entry name" value="Receptor-binding domain of short tail fibre protein gp12"/>
    <property type="match status" value="1"/>
</dbReference>
<dbReference type="Gene3D" id="3.90.1340.10">
    <property type="entry name" value="Phage tail collar domain"/>
    <property type="match status" value="1"/>
</dbReference>
<comment type="caution">
    <text evidence="2">The sequence shown here is derived from an EMBL/GenBank/DDBJ whole genome shotgun (WGS) entry which is preliminary data.</text>
</comment>
<evidence type="ECO:0000259" key="1">
    <source>
        <dbReference type="Pfam" id="PF07484"/>
    </source>
</evidence>